<dbReference type="Proteomes" id="UP000032360">
    <property type="component" value="Unassembled WGS sequence"/>
</dbReference>
<gene>
    <name evidence="1" type="ORF">AXFE_14770</name>
</gene>
<name>A0A0D8HIF6_9ACTN</name>
<reference evidence="1 2" key="1">
    <citation type="submission" date="2015-01" db="EMBL/GenBank/DDBJ databases">
        <title>Draft genome of the acidophilic iron oxidizer Acidithrix ferrooxidans strain Py-F3.</title>
        <authorList>
            <person name="Poehlein A."/>
            <person name="Eisen S."/>
            <person name="Schloemann M."/>
            <person name="Johnson B.D."/>
            <person name="Daniel R."/>
            <person name="Muehling M."/>
        </authorList>
    </citation>
    <scope>NUCLEOTIDE SEQUENCE [LARGE SCALE GENOMIC DNA]</scope>
    <source>
        <strain evidence="1 2">Py-F3</strain>
    </source>
</reference>
<keyword evidence="2" id="KW-1185">Reference proteome</keyword>
<protein>
    <submittedName>
        <fullName evidence="1">Uncharacterized protein</fullName>
    </submittedName>
</protein>
<dbReference type="STRING" id="1280514.AXFE_14770"/>
<evidence type="ECO:0000313" key="1">
    <source>
        <dbReference type="EMBL" id="KJF17644.1"/>
    </source>
</evidence>
<accession>A0A0D8HIF6</accession>
<comment type="caution">
    <text evidence="1">The sequence shown here is derived from an EMBL/GenBank/DDBJ whole genome shotgun (WGS) entry which is preliminary data.</text>
</comment>
<organism evidence="1 2">
    <name type="scientific">Acidithrix ferrooxidans</name>
    <dbReference type="NCBI Taxonomy" id="1280514"/>
    <lineage>
        <taxon>Bacteria</taxon>
        <taxon>Bacillati</taxon>
        <taxon>Actinomycetota</taxon>
        <taxon>Acidimicrobiia</taxon>
        <taxon>Acidimicrobiales</taxon>
        <taxon>Acidimicrobiaceae</taxon>
        <taxon>Acidithrix</taxon>
    </lineage>
</organism>
<proteinExistence type="predicted"/>
<evidence type="ECO:0000313" key="2">
    <source>
        <dbReference type="Proteomes" id="UP000032360"/>
    </source>
</evidence>
<dbReference type="EMBL" id="JXYS01000033">
    <property type="protein sequence ID" value="KJF17644.1"/>
    <property type="molecule type" value="Genomic_DNA"/>
</dbReference>
<dbReference type="AlphaFoldDB" id="A0A0D8HIF6"/>
<sequence>MNWVVNLSLAMRKVQRIDMKADRLPLSLLLLFELLGLRLSRKAVVHYSHVHADPKVV</sequence>